<name>A0A246WVT3_9BURK</name>
<reference evidence="3 4" key="1">
    <citation type="submission" date="2017-06" db="EMBL/GenBank/DDBJ databases">
        <title>Herbaspirillum phytohormonus sp. nov., isolated from the root nodule of Robinia pseudoacacia in lead-zinc mine.</title>
        <authorList>
            <person name="Fan M."/>
            <person name="Lin Y."/>
        </authorList>
    </citation>
    <scope>NUCLEOTIDE SEQUENCE [LARGE SCALE GENOMIC DNA]</scope>
    <source>
        <strain evidence="3 4">HZ10</strain>
    </source>
</reference>
<evidence type="ECO:0000259" key="2">
    <source>
        <dbReference type="SMART" id="SM00912"/>
    </source>
</evidence>
<evidence type="ECO:0000313" key="3">
    <source>
        <dbReference type="EMBL" id="OWY31142.1"/>
    </source>
</evidence>
<dbReference type="Gene3D" id="2.160.20.10">
    <property type="entry name" value="Single-stranded right-handed beta-helix, Pectin lyase-like"/>
    <property type="match status" value="1"/>
</dbReference>
<feature type="compositionally biased region" description="Gly residues" evidence="1">
    <location>
        <begin position="2170"/>
        <end position="2179"/>
    </location>
</feature>
<dbReference type="SMART" id="SM00912">
    <property type="entry name" value="Haemagg_act"/>
    <property type="match status" value="1"/>
</dbReference>
<dbReference type="InterPro" id="IPR011050">
    <property type="entry name" value="Pectin_lyase_fold/virulence"/>
</dbReference>
<sequence length="2665" mass="270179">MGSEAQCQLENKNPKGHHLNRLRYKVVFNRRRGEPMAVAENASTPGAARSSPCAATGGTSLPALRFCLLAVVMATAFQTVAHAQIYSDRNAPRSQQPTVLSSGNGVPVVNIQTPNTAGVSVNSYRQFDVGANGAILNNARAATQTQLGGYVQANPWLATGAARVIVNQVNSANPSYLRGYVEVAGQRAQVVIANAAGITCSGCGFINANRITLTTGTPVIAGGSLEAYRVAGGVVTVDGAGLDASGADYADIIARAVRINAGVWAQDLKVSAGLNTVNADHSQVVAGVAPSDAAPGVAIDVAQLGGMYARHIYLASTEHGVGVRNAGTVGAAAGDAVLTAEGRLENSGSIGATGTLTVRATDTVQNTGTMGADSDVAIKAGTLENRGTLSSSQASLNVTTDALVTNRGRIEAARALALSSSGLDNAGASISATDVSIDTRARTIGNAQGSIVAQNALIVSGGSLNNDGGLLQALGSVSIDANGQAISNINSGSARGILSQGALTMKAGALINRNGYVSAAGDLGLTATSVDNDAGVIGSTASAGVNASRLSNSGGTLQARTALDINVAGGTADNSNGVLRSDGAVTVQAATLRNDSTQGQGLGIEGASVAITAQDVSNRQGAMRTDTSLALNSGGSVDNTSGLLSSAGTVAVSDAQAVKTLAVSNEGGTLIAGRQVSMTAATLSGNGKVVSQQDLAIDLSGSVTNTGQIAATGDATVNVGGTFANAGKLAAGGTLALTAATVDNQANGSLVANTLKLKATDVHTFINRGLIDGANTVIESSTVNNIGTGRIYGDNVAIGADVLNNTAETVNGVTTAAVIAARNRLDIGAGVINNSEHALIYSAGDMAIGGALDASKKATGMAGELNNSSATVNADGNLSIAAATINNTNAHLQTTDQTGPGNRIVTYRLNGSSNLIDGNSARLVNLGSGQVVGPTNWRDMGDEDNFRLVLPSSDYPVERYGPPFDYSRGMKYGDNAIAPAYVPGWMDGTPGSEQGVTFYPEIINYGVGDRIWAVMGVTPPQDPGPSPGGEPQPTQMCWESCNTITPDPAVYAAWQAAYAVWKPKQDAFIAALQVLNGRIDAFNNNVRGRSAREWTIYDGTEQITRTVVTRSDPGMITSGGNMNLNAGAVNNYASQIIAGGTVAGNSVNGTAINNTGPLGVQSVTSSGSASYTYIKSHAFSADDRRYDDAPYQSQTIVTNFQLDITPTNGAAPSRSSSVRAVATPVSGASGQAAPAMSMRTANLNLSLPNNALYRINTTPGNSPLVETDPQFANYRSWLSSDFMLNQLQSTPDSTVKKLGDGFYEQQLVQQQIQQAIGQRYLAGYSNNEAQYMALMNAGVQQAQAFNYTVGVALTDAQIAQLTSDIVWMVKQTVTLADGSTQEVLVPQVYLRSTSVQVTGQGTLIAGNNVAFQTAQDIVNSGGTIAARQNVSLAADNIQNLGGRISGANTVLSAATDINNLGGAIDGSDAVVLAANRDININSTRVETANAVTTGANISQVASVTGKNLTIAAGRDLVANAAVIGATGDAALSAGRDVNLGTVNQGYRQEINWARDSGASNWVGALTGPNFVDESNGAHGTRESGVNRATLTASQDVGTQVNGNNVNITAGRDLNAQGTQVVAQAALAATAGRDLNIGTANESASARDQHQHSSSGILSGSTTQTDDASSYSNQIGSTFSGNTTVLAAGRNANITGSDVVSTQGTQVTAGNDINIIAATDASSESHYRKETTSGVFSGGGLGVTVGSKMQSSNYTRNSTTASAATVGATDGNVTLVAGNQYNQVGSDVLAPRGDIDIAAKAVNIVAAAEAVKTVTEEKYKMSGVTVAVTSPIISALQTVQQMGEAAGKTKDGRMKALAAATAGMSLYDAAQGAQAAAANPKSAGFGLSITAGGSENGSTTEQNSVMQKGSTVGSGGNTSIRATGDGVNSNITIQGSDITAGGNLALKADNDINLLAAQNVDEQHSSRSSSSYGVGLAIQFGQGGAAFGFTANAAGSRGNSDGKDVANTLTHLKAGGQASLDSGRDTNLTGATVEGNQVVANVGRDLNIASVQDTSTFASKDQNLGGSMTIGAGFSGSVSAGQSKVNADYASVGEQSGISAGDGGFQVNVKGNTDLKGAKIASTDKAVEDGKNSLTTGTLTVSEIENRSQYKAESQSVSAGGGNWADPSQGKPGGGFGIGSTSGDERSTTRSGVSGGAVTITDANAQQEKAGQTSDQTIASLDQGVRTGKDSSNSLSKNWNGDELRQDVEAQAKITQAFGQQAAKAIGDYAETKKKEFQEAAKKAALDGDQASADNLTAEAAKWADGGVYRVAAHTAIGALAGGVGGALGAAASASLMPDIAIKIKKMELPDAVESAISLAAAAGLGAVVGSSAGAASAFNVDLNNRQLHPDETAALLQLQKGKTLEEKARLADAVCAMTHCSAGLSDDNPNKAALVESEMRGAQNFDEQRKLRQTGLFSYGDSDAWKDLSDRAIDFTKEQLGSAGRGALNLAALILRNGPNALPSDLPGGDAGDFGGPSGTAGAVITPSIPICIPGFGCVLSPSITIPSNVYASTGNGNQGSQAGESEAKSSSLDAQEVRTLVRGTGTPFENKGNAFNVSSEEELISLFSKIVVGAKDVAARGYDGTMKVLADGTRVGLRNESTTGGKTIDVFPARGKDYKVHIGN</sequence>
<comment type="caution">
    <text evidence="3">The sequence shown here is derived from an EMBL/GenBank/DDBJ whole genome shotgun (WGS) entry which is preliminary data.</text>
</comment>
<feature type="region of interest" description="Disordered" evidence="1">
    <location>
        <begin position="1640"/>
        <end position="1673"/>
    </location>
</feature>
<dbReference type="Pfam" id="PF13332">
    <property type="entry name" value="Fil_haemagg_2"/>
    <property type="match status" value="3"/>
</dbReference>
<protein>
    <recommendedName>
        <fullName evidence="2">Filamentous haemagglutinin FhaB/tRNA nuclease CdiA-like TPS domain-containing protein</fullName>
    </recommendedName>
</protein>
<dbReference type="InterPro" id="IPR008638">
    <property type="entry name" value="FhaB/CdiA-like_TPS"/>
</dbReference>
<dbReference type="InterPro" id="IPR024973">
    <property type="entry name" value="ESPR"/>
</dbReference>
<evidence type="ECO:0000256" key="1">
    <source>
        <dbReference type="SAM" id="MobiDB-lite"/>
    </source>
</evidence>
<gene>
    <name evidence="3" type="ORF">CEJ42_03550</name>
</gene>
<dbReference type="Pfam" id="PF05860">
    <property type="entry name" value="TPS"/>
    <property type="match status" value="1"/>
</dbReference>
<feature type="region of interest" description="Disordered" evidence="1">
    <location>
        <begin position="1893"/>
        <end position="1924"/>
    </location>
</feature>
<organism evidence="3 4">
    <name type="scientific">Herbaspirillum robiniae</name>
    <dbReference type="NCBI Taxonomy" id="2014887"/>
    <lineage>
        <taxon>Bacteria</taxon>
        <taxon>Pseudomonadati</taxon>
        <taxon>Pseudomonadota</taxon>
        <taxon>Betaproteobacteria</taxon>
        <taxon>Burkholderiales</taxon>
        <taxon>Oxalobacteraceae</taxon>
        <taxon>Herbaspirillum</taxon>
    </lineage>
</organism>
<dbReference type="Pfam" id="PF05594">
    <property type="entry name" value="Fil_haemagg"/>
    <property type="match status" value="5"/>
</dbReference>
<evidence type="ECO:0000313" key="4">
    <source>
        <dbReference type="Proteomes" id="UP000197596"/>
    </source>
</evidence>
<dbReference type="EMBL" id="NJGU01000001">
    <property type="protein sequence ID" value="OWY31142.1"/>
    <property type="molecule type" value="Genomic_DNA"/>
</dbReference>
<dbReference type="InterPro" id="IPR010069">
    <property type="entry name" value="CdiA_FHA1_rpt"/>
</dbReference>
<dbReference type="NCBIfam" id="TIGR01731">
    <property type="entry name" value="fil_hemag_20aa"/>
    <property type="match status" value="11"/>
</dbReference>
<feature type="region of interest" description="Disordered" evidence="1">
    <location>
        <begin position="2145"/>
        <end position="2195"/>
    </location>
</feature>
<dbReference type="GO" id="GO:0003824">
    <property type="term" value="F:catalytic activity"/>
    <property type="evidence" value="ECO:0007669"/>
    <property type="project" value="UniProtKB-ARBA"/>
</dbReference>
<accession>A0A246WVT3</accession>
<proteinExistence type="predicted"/>
<dbReference type="Pfam" id="PF13018">
    <property type="entry name" value="ESPR"/>
    <property type="match status" value="1"/>
</dbReference>
<feature type="region of interest" description="Disordered" evidence="1">
    <location>
        <begin position="2556"/>
        <end position="2575"/>
    </location>
</feature>
<dbReference type="Proteomes" id="UP000197596">
    <property type="component" value="Unassembled WGS sequence"/>
</dbReference>
<feature type="compositionally biased region" description="Polar residues" evidence="1">
    <location>
        <begin position="2556"/>
        <end position="2574"/>
    </location>
</feature>
<feature type="compositionally biased region" description="Polar residues" evidence="1">
    <location>
        <begin position="1651"/>
        <end position="1673"/>
    </location>
</feature>
<dbReference type="SUPFAM" id="SSF51126">
    <property type="entry name" value="Pectin lyase-like"/>
    <property type="match status" value="1"/>
</dbReference>
<feature type="domain" description="Filamentous haemagglutinin FhaB/tRNA nuclease CdiA-like TPS" evidence="2">
    <location>
        <begin position="103"/>
        <end position="223"/>
    </location>
</feature>
<dbReference type="InterPro" id="IPR008619">
    <property type="entry name" value="Filamentous_hemagglutn_rpt"/>
</dbReference>
<dbReference type="InterPro" id="IPR012334">
    <property type="entry name" value="Pectin_lyas_fold"/>
</dbReference>
<dbReference type="InterPro" id="IPR025157">
    <property type="entry name" value="Hemagglutinin_rpt"/>
</dbReference>
<dbReference type="NCBIfam" id="TIGR01901">
    <property type="entry name" value="adhes_NPXG"/>
    <property type="match status" value="1"/>
</dbReference>